<gene>
    <name evidence="15" type="ORF">I568_02153</name>
</gene>
<keyword evidence="16" id="KW-1185">Reference proteome</keyword>
<comment type="caution">
    <text evidence="15">The sequence shown here is derived from an EMBL/GenBank/DDBJ whole genome shotgun (WGS) entry which is preliminary data.</text>
</comment>
<feature type="transmembrane region" description="Helical" evidence="12">
    <location>
        <begin position="7"/>
        <end position="30"/>
    </location>
</feature>
<dbReference type="Pfam" id="PF14689">
    <property type="entry name" value="SPOB_a"/>
    <property type="match status" value="1"/>
</dbReference>
<dbReference type="InterPro" id="IPR039506">
    <property type="entry name" value="SPOB_a"/>
</dbReference>
<sequence length="520" mass="59629">MKKGIRLLGLLVSAFGITLLITSLCFYLLFTRQVEQQVQNQQQNLLFKIGHQIADDKSIQQALVKAQPSPLLQKRMQRLTKEFSLDFIVIMDMQATRFTHPNPKKIGQHFEGGDEKKALNGHKSTSISTGSLGKSLRVFIPIYAHDNQAKQVGVVALGIKLATLGSIIQRTIQQYSFSLGISLLIGCSVAVLLAYSIKRQLHHLEPREIARLLEERNAMLNETKEIVVVTDLQQNILLANFKAQELYQQIHDTEQTILQQPLASLILHSEQIRLDQRQEQFYQQNGQDYFLSSAPIHVKNKQVGYIIFMKNATETLFLANQLANTNSYASALQSQTHEFMNKLHVIYGLADLQAYDALKKYLDDILQPDKELTQRLALLVPQPILAGFLLGERERFQERKIQFKLEIIPEIPSSLPKVKLEQLMVIYRYINQFIIQQHLTDDLLMRFLYQDAILETEYLLMTDTSTKISSLSTYLEQDFFSEWLTQSNSQIKLVQTQDDYLKLSIQTTLKEVDHEASTDC</sequence>
<evidence type="ECO:0000259" key="14">
    <source>
        <dbReference type="Pfam" id="PF17203"/>
    </source>
</evidence>
<dbReference type="GO" id="GO:0000155">
    <property type="term" value="F:phosphorelay sensor kinase activity"/>
    <property type="evidence" value="ECO:0007669"/>
    <property type="project" value="InterPro"/>
</dbReference>
<keyword evidence="2" id="KW-1003">Cell membrane</keyword>
<organism evidence="15 16">
    <name type="scientific">Enterococcus columbae DSM 7374 = ATCC 51263</name>
    <dbReference type="NCBI Taxonomy" id="1121865"/>
    <lineage>
        <taxon>Bacteria</taxon>
        <taxon>Bacillati</taxon>
        <taxon>Bacillota</taxon>
        <taxon>Bacilli</taxon>
        <taxon>Lactobacillales</taxon>
        <taxon>Enterococcaceae</taxon>
        <taxon>Enterococcus</taxon>
    </lineage>
</organism>
<dbReference type="STRING" id="1121865.OMW_01538"/>
<dbReference type="InterPro" id="IPR029151">
    <property type="entry name" value="Sensor-like_sf"/>
</dbReference>
<feature type="domain" description="SpoOB alpha-helical" evidence="13">
    <location>
        <begin position="324"/>
        <end position="367"/>
    </location>
</feature>
<dbReference type="InterPro" id="IPR016120">
    <property type="entry name" value="Sig_transdc_His_kin_SpoOB"/>
</dbReference>
<dbReference type="Gene3D" id="3.30.450.20">
    <property type="entry name" value="PAS domain"/>
    <property type="match status" value="2"/>
</dbReference>
<proteinExistence type="predicted"/>
<evidence type="ECO:0000256" key="2">
    <source>
        <dbReference type="ARBA" id="ARBA00022475"/>
    </source>
</evidence>
<evidence type="ECO:0000256" key="1">
    <source>
        <dbReference type="ARBA" id="ARBA00004651"/>
    </source>
</evidence>
<evidence type="ECO:0000256" key="10">
    <source>
        <dbReference type="ARBA" id="ARBA00023012"/>
    </source>
</evidence>
<comment type="subcellular location">
    <subcellularLocation>
        <location evidence="1">Cell membrane</location>
        <topology evidence="1">Multi-pass membrane protein</topology>
    </subcellularLocation>
</comment>
<dbReference type="RefSeq" id="WP_016183675.1">
    <property type="nucleotide sequence ID" value="NZ_JXKI01000013.1"/>
</dbReference>
<evidence type="ECO:0000256" key="8">
    <source>
        <dbReference type="ARBA" id="ARBA00022840"/>
    </source>
</evidence>
<dbReference type="InterPro" id="IPR033463">
    <property type="entry name" value="sCache_3"/>
</dbReference>
<keyword evidence="7" id="KW-0418">Kinase</keyword>
<name>S0K5T9_9ENTE</name>
<feature type="transmembrane region" description="Helical" evidence="12">
    <location>
        <begin position="175"/>
        <end position="197"/>
    </location>
</feature>
<evidence type="ECO:0000313" key="15">
    <source>
        <dbReference type="EMBL" id="EOW80450.1"/>
    </source>
</evidence>
<feature type="domain" description="Single cache" evidence="14">
    <location>
        <begin position="35"/>
        <end position="163"/>
    </location>
</feature>
<dbReference type="GO" id="GO:0005886">
    <property type="term" value="C:plasma membrane"/>
    <property type="evidence" value="ECO:0007669"/>
    <property type="project" value="UniProtKB-SubCell"/>
</dbReference>
<dbReference type="AlphaFoldDB" id="S0K5T9"/>
<evidence type="ECO:0000256" key="6">
    <source>
        <dbReference type="ARBA" id="ARBA00022741"/>
    </source>
</evidence>
<dbReference type="PATRIC" id="fig|1121865.3.peg.1502"/>
<protein>
    <submittedName>
        <fullName evidence="15">Uncharacterized protein</fullName>
    </submittedName>
</protein>
<evidence type="ECO:0000256" key="4">
    <source>
        <dbReference type="ARBA" id="ARBA00022679"/>
    </source>
</evidence>
<dbReference type="Gene3D" id="1.10.287.130">
    <property type="match status" value="1"/>
</dbReference>
<keyword evidence="10" id="KW-0902">Two-component regulatory system</keyword>
<accession>S0K5T9</accession>
<evidence type="ECO:0000256" key="3">
    <source>
        <dbReference type="ARBA" id="ARBA00022553"/>
    </source>
</evidence>
<dbReference type="Proteomes" id="UP000014113">
    <property type="component" value="Unassembled WGS sequence"/>
</dbReference>
<evidence type="ECO:0000259" key="13">
    <source>
        <dbReference type="Pfam" id="PF14689"/>
    </source>
</evidence>
<evidence type="ECO:0000313" key="16">
    <source>
        <dbReference type="Proteomes" id="UP000014113"/>
    </source>
</evidence>
<reference evidence="15 16" key="1">
    <citation type="submission" date="2013-03" db="EMBL/GenBank/DDBJ databases">
        <title>The Genome Sequence of Enterococcus columbae ATCC_51263 (PacBio/Illumina hybrid assembly).</title>
        <authorList>
            <consortium name="The Broad Institute Genomics Platform"/>
            <consortium name="The Broad Institute Genome Sequencing Center for Infectious Disease"/>
            <person name="Earl A."/>
            <person name="Russ C."/>
            <person name="Gilmore M."/>
            <person name="Surin D."/>
            <person name="Walker B."/>
            <person name="Young S."/>
            <person name="Zeng Q."/>
            <person name="Gargeya S."/>
            <person name="Fitzgerald M."/>
            <person name="Haas B."/>
            <person name="Abouelleil A."/>
            <person name="Allen A.W."/>
            <person name="Alvarado L."/>
            <person name="Arachchi H.M."/>
            <person name="Berlin A.M."/>
            <person name="Chapman S.B."/>
            <person name="Gainer-Dewar J."/>
            <person name="Goldberg J."/>
            <person name="Griggs A."/>
            <person name="Gujja S."/>
            <person name="Hansen M."/>
            <person name="Howarth C."/>
            <person name="Imamovic A."/>
            <person name="Ireland A."/>
            <person name="Larimer J."/>
            <person name="McCowan C."/>
            <person name="Murphy C."/>
            <person name="Pearson M."/>
            <person name="Poon T.W."/>
            <person name="Priest M."/>
            <person name="Roberts A."/>
            <person name="Saif S."/>
            <person name="Shea T."/>
            <person name="Sisk P."/>
            <person name="Sykes S."/>
            <person name="Wortman J."/>
            <person name="Nusbaum C."/>
            <person name="Birren B."/>
        </authorList>
    </citation>
    <scope>NUCLEOTIDE SEQUENCE [LARGE SCALE GENOMIC DNA]</scope>
    <source>
        <strain evidence="15 16">ATCC 51263</strain>
    </source>
</reference>
<keyword evidence="4" id="KW-0808">Transferase</keyword>
<dbReference type="eggNOG" id="COG3290">
    <property type="taxonomic scope" value="Bacteria"/>
</dbReference>
<dbReference type="OrthoDB" id="9792686at2"/>
<dbReference type="GO" id="GO:0005524">
    <property type="term" value="F:ATP binding"/>
    <property type="evidence" value="ECO:0007669"/>
    <property type="project" value="UniProtKB-KW"/>
</dbReference>
<evidence type="ECO:0000256" key="12">
    <source>
        <dbReference type="SAM" id="Phobius"/>
    </source>
</evidence>
<evidence type="ECO:0000256" key="9">
    <source>
        <dbReference type="ARBA" id="ARBA00022989"/>
    </source>
</evidence>
<dbReference type="EMBL" id="ASWJ01000009">
    <property type="protein sequence ID" value="EOW80450.1"/>
    <property type="molecule type" value="Genomic_DNA"/>
</dbReference>
<keyword evidence="8" id="KW-0067">ATP-binding</keyword>
<evidence type="ECO:0000256" key="7">
    <source>
        <dbReference type="ARBA" id="ARBA00022777"/>
    </source>
</evidence>
<keyword evidence="6" id="KW-0547">Nucleotide-binding</keyword>
<keyword evidence="3" id="KW-0597">Phosphoprotein</keyword>
<keyword evidence="5 12" id="KW-0812">Transmembrane</keyword>
<dbReference type="Pfam" id="PF17203">
    <property type="entry name" value="sCache_3_2"/>
    <property type="match status" value="1"/>
</dbReference>
<evidence type="ECO:0000256" key="11">
    <source>
        <dbReference type="ARBA" id="ARBA00023136"/>
    </source>
</evidence>
<dbReference type="SUPFAM" id="SSF103190">
    <property type="entry name" value="Sensory domain-like"/>
    <property type="match status" value="1"/>
</dbReference>
<dbReference type="SUPFAM" id="SSF55890">
    <property type="entry name" value="Sporulation response regulatory protein Spo0B"/>
    <property type="match status" value="1"/>
</dbReference>
<keyword evidence="11 12" id="KW-0472">Membrane</keyword>
<keyword evidence="9 12" id="KW-1133">Transmembrane helix</keyword>
<evidence type="ECO:0000256" key="5">
    <source>
        <dbReference type="ARBA" id="ARBA00022692"/>
    </source>
</evidence>